<dbReference type="HOGENOM" id="CLU_2092833_0_0_9"/>
<dbReference type="RefSeq" id="WP_014825121.1">
    <property type="nucleotide sequence ID" value="NC_018066.1"/>
</dbReference>
<name>I4DCT5_DESAJ</name>
<accession>I4DCT5</accession>
<dbReference type="Proteomes" id="UP000002892">
    <property type="component" value="Plasmid pDESACI.01"/>
</dbReference>
<gene>
    <name evidence="2" type="ordered locus">Desaci_4785</name>
</gene>
<dbReference type="AlphaFoldDB" id="I4DCT5"/>
<feature type="transmembrane region" description="Helical" evidence="1">
    <location>
        <begin position="54"/>
        <end position="73"/>
    </location>
</feature>
<keyword evidence="3" id="KW-1185">Reference proteome</keyword>
<dbReference type="EMBL" id="CP003640">
    <property type="protein sequence ID" value="AFM43609.1"/>
    <property type="molecule type" value="Genomic_DNA"/>
</dbReference>
<keyword evidence="1" id="KW-0472">Membrane</keyword>
<geneLocation type="plasmid" evidence="2 3">
    <name>pDESACI.01</name>
</geneLocation>
<evidence type="ECO:0000256" key="1">
    <source>
        <dbReference type="SAM" id="Phobius"/>
    </source>
</evidence>
<proteinExistence type="predicted"/>
<keyword evidence="2" id="KW-0614">Plasmid</keyword>
<reference evidence="3" key="1">
    <citation type="journal article" date="2012" name="J. Bacteriol.">
        <title>Complete genome sequences of Desulfosporosinus orientis DSM765T, Desulfosporosinus youngiae DSM17734T, Desulfosporosinus meridiei DSM13257T, and Desulfosporosinus acidiphilus DSM22704T.</title>
        <authorList>
            <person name="Pester M."/>
            <person name="Brambilla E."/>
            <person name="Alazard D."/>
            <person name="Rattei T."/>
            <person name="Weinmaier T."/>
            <person name="Han J."/>
            <person name="Lucas S."/>
            <person name="Lapidus A."/>
            <person name="Cheng J.F."/>
            <person name="Goodwin L."/>
            <person name="Pitluck S."/>
            <person name="Peters L."/>
            <person name="Ovchinnikova G."/>
            <person name="Teshima H."/>
            <person name="Detter J.C."/>
            <person name="Han C.S."/>
            <person name="Tapia R."/>
            <person name="Land M.L."/>
            <person name="Hauser L."/>
            <person name="Kyrpides N.C."/>
            <person name="Ivanova N.N."/>
            <person name="Pagani I."/>
            <person name="Huntmann M."/>
            <person name="Wei C.L."/>
            <person name="Davenport K.W."/>
            <person name="Daligault H."/>
            <person name="Chain P.S."/>
            <person name="Chen A."/>
            <person name="Mavromatis K."/>
            <person name="Markowitz V."/>
            <person name="Szeto E."/>
            <person name="Mikhailova N."/>
            <person name="Pati A."/>
            <person name="Wagner M."/>
            <person name="Woyke T."/>
            <person name="Ollivier B."/>
            <person name="Klenk H.P."/>
            <person name="Spring S."/>
            <person name="Loy A."/>
        </authorList>
    </citation>
    <scope>NUCLEOTIDE SEQUENCE [LARGE SCALE GENOMIC DNA]</scope>
    <source>
        <strain evidence="3">DSM 22704 / JCM 16185 / SJ4</strain>
    </source>
</reference>
<keyword evidence="1" id="KW-1133">Transmembrane helix</keyword>
<evidence type="ECO:0000313" key="2">
    <source>
        <dbReference type="EMBL" id="AFM43609.1"/>
    </source>
</evidence>
<sequence>MKKAQFRKRFGRLLSEVSLYVAAFVAGYLLSTPCLALADGASDIVNYGNQLGSKLLTIATPVGGAAWIAASIWHSHADEVEAQETAKKWQKRALKGTVSAFLGGSIISIFTSPLGH</sequence>
<keyword evidence="1" id="KW-0812">Transmembrane</keyword>
<protein>
    <submittedName>
        <fullName evidence="2">Uncharacterized protein</fullName>
    </submittedName>
</protein>
<organism evidence="2 3">
    <name type="scientific">Desulfosporosinus acidiphilus (strain DSM 22704 / JCM 16185 / SJ4)</name>
    <dbReference type="NCBI Taxonomy" id="646529"/>
    <lineage>
        <taxon>Bacteria</taxon>
        <taxon>Bacillati</taxon>
        <taxon>Bacillota</taxon>
        <taxon>Clostridia</taxon>
        <taxon>Eubacteriales</taxon>
        <taxon>Desulfitobacteriaceae</taxon>
        <taxon>Desulfosporosinus</taxon>
    </lineage>
</organism>
<evidence type="ECO:0000313" key="3">
    <source>
        <dbReference type="Proteomes" id="UP000002892"/>
    </source>
</evidence>
<dbReference type="KEGG" id="dai:Desaci_4785"/>
<feature type="transmembrane region" description="Helical" evidence="1">
    <location>
        <begin position="93"/>
        <end position="114"/>
    </location>
</feature>